<keyword evidence="3" id="KW-1185">Reference proteome</keyword>
<dbReference type="InterPro" id="IPR036568">
    <property type="entry name" value="GGCT-like_sf"/>
</dbReference>
<protein>
    <submittedName>
        <fullName evidence="2">Gamma-glutamylcyclotransferase</fullName>
    </submittedName>
</protein>
<evidence type="ECO:0000313" key="3">
    <source>
        <dbReference type="Proteomes" id="UP000460287"/>
    </source>
</evidence>
<dbReference type="EMBL" id="VULX01000003">
    <property type="protein sequence ID" value="MSR90596.1"/>
    <property type="molecule type" value="Genomic_DNA"/>
</dbReference>
<evidence type="ECO:0000313" key="2">
    <source>
        <dbReference type="EMBL" id="MSR90596.1"/>
    </source>
</evidence>
<reference evidence="2 3" key="1">
    <citation type="submission" date="2019-08" db="EMBL/GenBank/DDBJ databases">
        <title>In-depth cultivation of the pig gut microbiome towards novel bacterial diversity and tailored functional studies.</title>
        <authorList>
            <person name="Wylensek D."/>
            <person name="Hitch T.C.A."/>
            <person name="Clavel T."/>
        </authorList>
    </citation>
    <scope>NUCLEOTIDE SEQUENCE [LARGE SCALE GENOMIC DNA]</scope>
    <source>
        <strain evidence="2 3">WCA-383-APC-5B</strain>
    </source>
</reference>
<dbReference type="InterPro" id="IPR009288">
    <property type="entry name" value="AIG2-like_dom"/>
</dbReference>
<dbReference type="AlphaFoldDB" id="A0A7X2MWX5"/>
<name>A0A7X2MWX5_9CLOT</name>
<feature type="domain" description="Gamma-glutamylcyclotransferase AIG2-like" evidence="1">
    <location>
        <begin position="6"/>
        <end position="135"/>
    </location>
</feature>
<gene>
    <name evidence="2" type="ORF">FYJ33_04000</name>
</gene>
<keyword evidence="2" id="KW-0808">Transferase</keyword>
<dbReference type="SUPFAM" id="SSF110857">
    <property type="entry name" value="Gamma-glutamyl cyclotransferase-like"/>
    <property type="match status" value="1"/>
</dbReference>
<sequence>MSNINIFVYGSLREGFYNYDKYLKGRVIKMTPAVLKNMDLYDLPYKGYPAITKGTGIVQGEIFEVENYDDTINAIDVMENFKGEGNPENEYHKTLLEVEHKDGTKEKCYVYFYNPSIDERFEKDAIYIADGDWKKFKLAQK</sequence>
<comment type="caution">
    <text evidence="2">The sequence shown here is derived from an EMBL/GenBank/DDBJ whole genome shotgun (WGS) entry which is preliminary data.</text>
</comment>
<dbReference type="Proteomes" id="UP000460287">
    <property type="component" value="Unassembled WGS sequence"/>
</dbReference>
<dbReference type="InterPro" id="IPR013024">
    <property type="entry name" value="GGCT-like"/>
</dbReference>
<dbReference type="Pfam" id="PF06094">
    <property type="entry name" value="GGACT"/>
    <property type="match status" value="1"/>
</dbReference>
<dbReference type="RefSeq" id="WP_154530479.1">
    <property type="nucleotide sequence ID" value="NZ_JAXFSD010000192.1"/>
</dbReference>
<dbReference type="CDD" id="cd06661">
    <property type="entry name" value="GGCT_like"/>
    <property type="match status" value="1"/>
</dbReference>
<organism evidence="2 3">
    <name type="scientific">Inconstantimicrobium porci</name>
    <dbReference type="NCBI Taxonomy" id="2652291"/>
    <lineage>
        <taxon>Bacteria</taxon>
        <taxon>Bacillati</taxon>
        <taxon>Bacillota</taxon>
        <taxon>Clostridia</taxon>
        <taxon>Eubacteriales</taxon>
        <taxon>Clostridiaceae</taxon>
        <taxon>Inconstantimicrobium</taxon>
    </lineage>
</organism>
<accession>A0A7X2MWX5</accession>
<dbReference type="Gene3D" id="3.10.490.10">
    <property type="entry name" value="Gamma-glutamyl cyclotransferase-like"/>
    <property type="match status" value="1"/>
</dbReference>
<proteinExistence type="predicted"/>
<evidence type="ECO:0000259" key="1">
    <source>
        <dbReference type="Pfam" id="PF06094"/>
    </source>
</evidence>
<dbReference type="GO" id="GO:0016740">
    <property type="term" value="F:transferase activity"/>
    <property type="evidence" value="ECO:0007669"/>
    <property type="project" value="UniProtKB-KW"/>
</dbReference>